<dbReference type="Gene3D" id="3.90.550.10">
    <property type="entry name" value="Spore Coat Polysaccharide Biosynthesis Protein SpsA, Chain A"/>
    <property type="match status" value="1"/>
</dbReference>
<keyword evidence="2" id="KW-0808">Transferase</keyword>
<dbReference type="InterPro" id="IPR001173">
    <property type="entry name" value="Glyco_trans_2-like"/>
</dbReference>
<dbReference type="SUPFAM" id="SSF53448">
    <property type="entry name" value="Nucleotide-diphospho-sugar transferases"/>
    <property type="match status" value="1"/>
</dbReference>
<dbReference type="InterPro" id="IPR050834">
    <property type="entry name" value="Glycosyltransf_2"/>
</dbReference>
<keyword evidence="3" id="KW-1185">Reference proteome</keyword>
<proteinExistence type="predicted"/>
<dbReference type="Proteomes" id="UP000294194">
    <property type="component" value="Unassembled WGS sequence"/>
</dbReference>
<dbReference type="PANTHER" id="PTHR43685:SF2">
    <property type="entry name" value="GLYCOSYLTRANSFERASE 2-LIKE DOMAIN-CONTAINING PROTEIN"/>
    <property type="match status" value="1"/>
</dbReference>
<dbReference type="PANTHER" id="PTHR43685">
    <property type="entry name" value="GLYCOSYLTRANSFERASE"/>
    <property type="match status" value="1"/>
</dbReference>
<dbReference type="RefSeq" id="WP_130982095.1">
    <property type="nucleotide sequence ID" value="NZ_SISG01000001.1"/>
</dbReference>
<dbReference type="AlphaFoldDB" id="A0A4Q9GSI9"/>
<feature type="domain" description="Glycosyltransferase 2-like" evidence="1">
    <location>
        <begin position="8"/>
        <end position="164"/>
    </location>
</feature>
<dbReference type="GO" id="GO:0016740">
    <property type="term" value="F:transferase activity"/>
    <property type="evidence" value="ECO:0007669"/>
    <property type="project" value="UniProtKB-KW"/>
</dbReference>
<evidence type="ECO:0000313" key="3">
    <source>
        <dbReference type="Proteomes" id="UP000294194"/>
    </source>
</evidence>
<sequence>MTAPSVGVVIATRGRPELLRSAVRAALAQDYDGEIEVIVVFDQVPIDALDDIAVPGHRRFLRTIHNERTPGLAGGRNTGILATSAELVAFCDDDDEWLPTKLRRQGEEWEKNPDAVLVSVGITILTEGAEHVRLPPVHTVFADLLESRITEIHPSTFLLRRSSLLGEVGLVDEQLPFSYGEDYDLLLRAARTGPILGVPEPLVVIRWNRVSFFSDRWQGIADGLTYILAKYPEFASTAIGSARLEGQIAFAYAALGDRPTARHWARRTIRHDRSQLRGWAALAISARLVPASFLVAAVNRRGRGL</sequence>
<gene>
    <name evidence="2" type="ORF">EYE40_11595</name>
</gene>
<reference evidence="3" key="1">
    <citation type="submission" date="2019-02" db="EMBL/GenBank/DDBJ databases">
        <title>Glaciihabitans arcticus sp. nov., a psychrotolerant bacterium isolated from polar soil.</title>
        <authorList>
            <person name="Dahal R.H."/>
        </authorList>
    </citation>
    <scope>NUCLEOTIDE SEQUENCE [LARGE SCALE GENOMIC DNA]</scope>
    <source>
        <strain evidence="3">RP-3-7</strain>
    </source>
</reference>
<evidence type="ECO:0000313" key="2">
    <source>
        <dbReference type="EMBL" id="TBN57986.1"/>
    </source>
</evidence>
<dbReference type="InterPro" id="IPR029044">
    <property type="entry name" value="Nucleotide-diphossugar_trans"/>
</dbReference>
<evidence type="ECO:0000259" key="1">
    <source>
        <dbReference type="Pfam" id="PF00535"/>
    </source>
</evidence>
<protein>
    <submittedName>
        <fullName evidence="2">Glycosyltransferase family 2 protein</fullName>
    </submittedName>
</protein>
<organism evidence="2 3">
    <name type="scientific">Glaciihabitans arcticus</name>
    <dbReference type="NCBI Taxonomy" id="2668039"/>
    <lineage>
        <taxon>Bacteria</taxon>
        <taxon>Bacillati</taxon>
        <taxon>Actinomycetota</taxon>
        <taxon>Actinomycetes</taxon>
        <taxon>Micrococcales</taxon>
        <taxon>Microbacteriaceae</taxon>
        <taxon>Glaciihabitans</taxon>
    </lineage>
</organism>
<name>A0A4Q9GSI9_9MICO</name>
<dbReference type="Pfam" id="PF00535">
    <property type="entry name" value="Glycos_transf_2"/>
    <property type="match status" value="1"/>
</dbReference>
<dbReference type="EMBL" id="SISG01000001">
    <property type="protein sequence ID" value="TBN57986.1"/>
    <property type="molecule type" value="Genomic_DNA"/>
</dbReference>
<accession>A0A4Q9GSI9</accession>
<comment type="caution">
    <text evidence="2">The sequence shown here is derived from an EMBL/GenBank/DDBJ whole genome shotgun (WGS) entry which is preliminary data.</text>
</comment>
<dbReference type="CDD" id="cd00761">
    <property type="entry name" value="Glyco_tranf_GTA_type"/>
    <property type="match status" value="1"/>
</dbReference>